<keyword evidence="1" id="KW-0769">Symport</keyword>
<feature type="transmembrane region" description="Helical" evidence="2">
    <location>
        <begin position="214"/>
        <end position="233"/>
    </location>
</feature>
<feature type="transmembrane region" description="Helical" evidence="2">
    <location>
        <begin position="320"/>
        <end position="341"/>
    </location>
</feature>
<feature type="transmembrane region" description="Helical" evidence="2">
    <location>
        <begin position="144"/>
        <end position="165"/>
    </location>
</feature>
<keyword evidence="1" id="KW-1003">Cell membrane</keyword>
<evidence type="ECO:0000313" key="4">
    <source>
        <dbReference type="Proteomes" id="UP001519418"/>
    </source>
</evidence>
<feature type="transmembrane region" description="Helical" evidence="2">
    <location>
        <begin position="80"/>
        <end position="100"/>
    </location>
</feature>
<dbReference type="PANTHER" id="PTHR40033">
    <property type="entry name" value="NA(+)-MALATE SYMPORTER"/>
    <property type="match status" value="1"/>
</dbReference>
<evidence type="ECO:0000256" key="2">
    <source>
        <dbReference type="SAM" id="Phobius"/>
    </source>
</evidence>
<feature type="transmembrane region" description="Helical" evidence="2">
    <location>
        <begin position="353"/>
        <end position="375"/>
    </location>
</feature>
<keyword evidence="2" id="KW-1133">Transmembrane helix</keyword>
<keyword evidence="2" id="KW-0812">Transmembrane</keyword>
<evidence type="ECO:0000256" key="1">
    <source>
        <dbReference type="PIRNR" id="PIRNR005348"/>
    </source>
</evidence>
<protein>
    <submittedName>
        <fullName evidence="3">2-hydroxycarboxylate transporter family protein</fullName>
    </submittedName>
</protein>
<gene>
    <name evidence="3" type="ORF">G6R27_00715</name>
</gene>
<feature type="transmembrane region" description="Helical" evidence="2">
    <location>
        <begin position="52"/>
        <end position="68"/>
    </location>
</feature>
<proteinExistence type="inferred from homology"/>
<comment type="similarity">
    <text evidence="1">Belongs to the 2-hydroxycarboxylate transporter (2-HCT) (TC 2.A.24) family.</text>
</comment>
<keyword evidence="4" id="KW-1185">Reference proteome</keyword>
<feature type="transmembrane region" description="Helical" evidence="2">
    <location>
        <begin position="420"/>
        <end position="440"/>
    </location>
</feature>
<dbReference type="PIRSF" id="PIRSF005348">
    <property type="entry name" value="YxkH"/>
    <property type="match status" value="1"/>
</dbReference>
<comment type="subcellular location">
    <subcellularLocation>
        <location evidence="1">Cell membrane</location>
    </subcellularLocation>
</comment>
<accession>A0ABS5QN86</accession>
<dbReference type="InterPro" id="IPR004679">
    <property type="entry name" value="2-OHcarboxylate_transport"/>
</dbReference>
<sequence length="441" mass="47268">MMRKKTVVAAGFFEKCRQKINKIRIDGMGLFALLFVFLLMVGLNVSKQLPKNMAGAIFLMVSLGAVLYDLGHHLPIVKSYLGGGSVFTTIVSALIAWAGFVPQSALETVKGFLSTSNFLEFYIVSLVVSAIFKMDRQLILKATIRFLPVAFMTMFSVFILVGLIGQLLGLGFWHTTFFITFPMMAGGVGAGIVPLSTIYGSALGLPSGDVLSQLFPPLVLSNLLAIILAGLLVKNTKHSVWNGQGRLLRERFGTKQNLNIQPTMQPQQLLSGMMAALTLSMLARLLHALFPLVNSFAFLILLSIVLKASGLLSSEFEESAVLFGQLIVKTMTHAVLAGVGLTMLDLSALMTAFSWQLLLCVVTSILLMVLIAGFLGKIFGLYPIETAITAGLCNHSMGGTGNVAVLSAANRMNLIAFAQMGNRIGGALILAIAGLLITIFG</sequence>
<keyword evidence="1 2" id="KW-0472">Membrane</keyword>
<feature type="transmembrane region" description="Helical" evidence="2">
    <location>
        <begin position="112"/>
        <end position="132"/>
    </location>
</feature>
<feature type="transmembrane region" description="Helical" evidence="2">
    <location>
        <begin position="28"/>
        <end position="45"/>
    </location>
</feature>
<keyword evidence="1" id="KW-0813">Transport</keyword>
<organism evidence="3 4">
    <name type="scientific">Fructobacillus papyriferae</name>
    <dbReference type="NCBI Taxonomy" id="2713171"/>
    <lineage>
        <taxon>Bacteria</taxon>
        <taxon>Bacillati</taxon>
        <taxon>Bacillota</taxon>
        <taxon>Bacilli</taxon>
        <taxon>Lactobacillales</taxon>
        <taxon>Lactobacillaceae</taxon>
        <taxon>Fructobacillus</taxon>
    </lineage>
</organism>
<dbReference type="Pfam" id="PF03390">
    <property type="entry name" value="2HCT"/>
    <property type="match status" value="1"/>
</dbReference>
<evidence type="ECO:0000313" key="3">
    <source>
        <dbReference type="EMBL" id="MBS9334558.1"/>
    </source>
</evidence>
<name>A0ABS5QN86_9LACO</name>
<comment type="caution">
    <text evidence="3">The sequence shown here is derived from an EMBL/GenBank/DDBJ whole genome shotgun (WGS) entry which is preliminary data.</text>
</comment>
<feature type="transmembrane region" description="Helical" evidence="2">
    <location>
        <begin position="177"/>
        <end position="202"/>
    </location>
</feature>
<dbReference type="Proteomes" id="UP001519418">
    <property type="component" value="Unassembled WGS sequence"/>
</dbReference>
<dbReference type="PANTHER" id="PTHR40033:SF1">
    <property type="entry name" value="CITRATE-SODIUM SYMPORTER"/>
    <property type="match status" value="1"/>
</dbReference>
<reference evidence="3 4" key="1">
    <citation type="submission" date="2020-02" db="EMBL/GenBank/DDBJ databases">
        <title>Fructobacillus sp. isolated from paper mulberry of Taiwan.</title>
        <authorList>
            <person name="Lin S.-T."/>
        </authorList>
    </citation>
    <scope>NUCLEOTIDE SEQUENCE [LARGE SCALE GENOMIC DNA]</scope>
    <source>
        <strain evidence="3 4">M1-10</strain>
    </source>
</reference>
<dbReference type="EMBL" id="JAAMFI010000001">
    <property type="protein sequence ID" value="MBS9334558.1"/>
    <property type="molecule type" value="Genomic_DNA"/>
</dbReference>